<protein>
    <recommendedName>
        <fullName evidence="4">Tyr recombinase domain-containing protein</fullName>
    </recommendedName>
</protein>
<dbReference type="Pfam" id="PF00589">
    <property type="entry name" value="Phage_integrase"/>
    <property type="match status" value="1"/>
</dbReference>
<evidence type="ECO:0000313" key="5">
    <source>
        <dbReference type="EMBL" id="SVB30746.1"/>
    </source>
</evidence>
<evidence type="ECO:0000256" key="3">
    <source>
        <dbReference type="SAM" id="MobiDB-lite"/>
    </source>
</evidence>
<dbReference type="Gene3D" id="1.10.443.10">
    <property type="entry name" value="Intergrase catalytic core"/>
    <property type="match status" value="1"/>
</dbReference>
<feature type="domain" description="Tyr recombinase" evidence="4">
    <location>
        <begin position="174"/>
        <end position="342"/>
    </location>
</feature>
<dbReference type="CDD" id="cd00796">
    <property type="entry name" value="INT_Rci_Hp1_C"/>
    <property type="match status" value="1"/>
</dbReference>
<gene>
    <name evidence="5" type="ORF">METZ01_LOCUS183600</name>
</gene>
<proteinExistence type="predicted"/>
<dbReference type="SUPFAM" id="SSF56349">
    <property type="entry name" value="DNA breaking-rejoining enzymes"/>
    <property type="match status" value="1"/>
</dbReference>
<dbReference type="AlphaFoldDB" id="A0A382CX11"/>
<dbReference type="PANTHER" id="PTHR30349">
    <property type="entry name" value="PHAGE INTEGRASE-RELATED"/>
    <property type="match status" value="1"/>
</dbReference>
<reference evidence="5" key="1">
    <citation type="submission" date="2018-05" db="EMBL/GenBank/DDBJ databases">
        <authorList>
            <person name="Lanie J.A."/>
            <person name="Ng W.-L."/>
            <person name="Kazmierczak K.M."/>
            <person name="Andrzejewski T.M."/>
            <person name="Davidsen T.M."/>
            <person name="Wayne K.J."/>
            <person name="Tettelin H."/>
            <person name="Glass J.I."/>
            <person name="Rusch D."/>
            <person name="Podicherti R."/>
            <person name="Tsui H.-C.T."/>
            <person name="Winkler M.E."/>
        </authorList>
    </citation>
    <scope>NUCLEOTIDE SEQUENCE</scope>
</reference>
<dbReference type="PROSITE" id="PS51898">
    <property type="entry name" value="TYR_RECOMBINASE"/>
    <property type="match status" value="1"/>
</dbReference>
<evidence type="ECO:0000259" key="4">
    <source>
        <dbReference type="PROSITE" id="PS51898"/>
    </source>
</evidence>
<keyword evidence="1" id="KW-0238">DNA-binding</keyword>
<evidence type="ECO:0000256" key="1">
    <source>
        <dbReference type="ARBA" id="ARBA00023125"/>
    </source>
</evidence>
<accession>A0A382CX11</accession>
<feature type="region of interest" description="Disordered" evidence="3">
    <location>
        <begin position="1"/>
        <end position="25"/>
    </location>
</feature>
<dbReference type="InterPro" id="IPR050090">
    <property type="entry name" value="Tyrosine_recombinase_XerCD"/>
</dbReference>
<dbReference type="InterPro" id="IPR002104">
    <property type="entry name" value="Integrase_catalytic"/>
</dbReference>
<name>A0A382CX11_9ZZZZ</name>
<evidence type="ECO:0000256" key="2">
    <source>
        <dbReference type="ARBA" id="ARBA00023172"/>
    </source>
</evidence>
<dbReference type="PANTHER" id="PTHR30349:SF41">
    <property type="entry name" value="INTEGRASE_RECOMBINASE PROTEIN MJ0367-RELATED"/>
    <property type="match status" value="1"/>
</dbReference>
<dbReference type="InterPro" id="IPR011010">
    <property type="entry name" value="DNA_brk_join_enz"/>
</dbReference>
<dbReference type="GO" id="GO:0006310">
    <property type="term" value="P:DNA recombination"/>
    <property type="evidence" value="ECO:0007669"/>
    <property type="project" value="UniProtKB-KW"/>
</dbReference>
<dbReference type="InterPro" id="IPR013762">
    <property type="entry name" value="Integrase-like_cat_sf"/>
</dbReference>
<sequence length="361" mass="42115">MTPVLKSQRWSDGYGSNGERTMPKKEIRKRGKREVYYAACRYRGFLLQDSLETTDEKLAVQRLAELKLQIDKGDYQSWKKTWNETEADYLKEDGRYEYIVHKHLRPFFNGKRIMEIINYDPKTGNSLVTDYFRVNGDLPESSLKKHARVLRWILQRGDRSFELPAIVYQNKGFYQNRFMSVSELGEIVSYLDDQHQSVALVMAYTGLDLADAIELRWRDVNLPEEMIRTLRGKTGIKVDVPLTQAVSDVLQFRSRVRRLHDDRVFHTVTGQGFQKAWKRALKKSSIGWNVRVKDLRHFFASFMLNNGVDHLTVATLMGHSSVEMLKKRYGHFDDDTLRKAVKVFDKIEGQSSNCLQNVCKD</sequence>
<dbReference type="GO" id="GO:0003677">
    <property type="term" value="F:DNA binding"/>
    <property type="evidence" value="ECO:0007669"/>
    <property type="project" value="UniProtKB-KW"/>
</dbReference>
<dbReference type="GO" id="GO:0015074">
    <property type="term" value="P:DNA integration"/>
    <property type="evidence" value="ECO:0007669"/>
    <property type="project" value="InterPro"/>
</dbReference>
<organism evidence="5">
    <name type="scientific">marine metagenome</name>
    <dbReference type="NCBI Taxonomy" id="408172"/>
    <lineage>
        <taxon>unclassified sequences</taxon>
        <taxon>metagenomes</taxon>
        <taxon>ecological metagenomes</taxon>
    </lineage>
</organism>
<keyword evidence="2" id="KW-0233">DNA recombination</keyword>
<dbReference type="EMBL" id="UINC01036569">
    <property type="protein sequence ID" value="SVB30746.1"/>
    <property type="molecule type" value="Genomic_DNA"/>
</dbReference>